<name>A0A8S9H774_BRACR</name>
<reference evidence="5" key="1">
    <citation type="submission" date="2019-12" db="EMBL/GenBank/DDBJ databases">
        <title>Genome sequencing and annotation of Brassica cretica.</title>
        <authorList>
            <person name="Studholme D.J."/>
            <person name="Sarris P.F."/>
        </authorList>
    </citation>
    <scope>NUCLEOTIDE SEQUENCE</scope>
    <source>
        <strain evidence="5">PFS-001/15</strain>
        <tissue evidence="5">Leaf</tissue>
    </source>
</reference>
<comment type="caution">
    <text evidence="5">The sequence shown here is derived from an EMBL/GenBank/DDBJ whole genome shotgun (WGS) entry which is preliminary data.</text>
</comment>
<proteinExistence type="predicted"/>
<keyword evidence="3" id="KW-0460">Magnesium</keyword>
<keyword evidence="2" id="KW-0479">Metal-binding</keyword>
<feature type="region of interest" description="Disordered" evidence="4">
    <location>
        <begin position="1"/>
        <end position="33"/>
    </location>
</feature>
<feature type="compositionally biased region" description="Polar residues" evidence="4">
    <location>
        <begin position="17"/>
        <end position="29"/>
    </location>
</feature>
<dbReference type="EMBL" id="QGKW02001988">
    <property type="protein sequence ID" value="KAF2552724.1"/>
    <property type="molecule type" value="Genomic_DNA"/>
</dbReference>
<dbReference type="PANTHER" id="PTHR43281:SF33">
    <property type="entry name" value="GERANYLGERANYL PYROPHOSPHATE SYNTHASE 7, CHLOROPLASTIC"/>
    <property type="match status" value="1"/>
</dbReference>
<evidence type="ECO:0000313" key="6">
    <source>
        <dbReference type="Proteomes" id="UP000712281"/>
    </source>
</evidence>
<evidence type="ECO:0000256" key="2">
    <source>
        <dbReference type="ARBA" id="ARBA00022723"/>
    </source>
</evidence>
<organism evidence="5 6">
    <name type="scientific">Brassica cretica</name>
    <name type="common">Mustard</name>
    <dbReference type="NCBI Taxonomy" id="69181"/>
    <lineage>
        <taxon>Eukaryota</taxon>
        <taxon>Viridiplantae</taxon>
        <taxon>Streptophyta</taxon>
        <taxon>Embryophyta</taxon>
        <taxon>Tracheophyta</taxon>
        <taxon>Spermatophyta</taxon>
        <taxon>Magnoliopsida</taxon>
        <taxon>eudicotyledons</taxon>
        <taxon>Gunneridae</taxon>
        <taxon>Pentapetalae</taxon>
        <taxon>rosids</taxon>
        <taxon>malvids</taxon>
        <taxon>Brassicales</taxon>
        <taxon>Brassicaceae</taxon>
        <taxon>Brassiceae</taxon>
        <taxon>Brassica</taxon>
    </lineage>
</organism>
<accession>A0A8S9H774</accession>
<dbReference type="Gene3D" id="1.10.600.10">
    <property type="entry name" value="Farnesyl Diphosphate Synthase"/>
    <property type="match status" value="1"/>
</dbReference>
<dbReference type="GO" id="GO:0046872">
    <property type="term" value="F:metal ion binding"/>
    <property type="evidence" value="ECO:0007669"/>
    <property type="project" value="UniProtKB-KW"/>
</dbReference>
<evidence type="ECO:0000256" key="1">
    <source>
        <dbReference type="ARBA" id="ARBA00001946"/>
    </source>
</evidence>
<evidence type="ECO:0000313" key="5">
    <source>
        <dbReference type="EMBL" id="KAF2552724.1"/>
    </source>
</evidence>
<sequence>MAPPSSTPRKRLLLIPQSKSVSPSHSTDFGTDRKQQVKLTYPKVLGVEKSRGYAEELNREVREHLRAFDSDKVAPLLSFADYIVNRQN</sequence>
<evidence type="ECO:0000256" key="4">
    <source>
        <dbReference type="SAM" id="MobiDB-lite"/>
    </source>
</evidence>
<evidence type="ECO:0000256" key="3">
    <source>
        <dbReference type="ARBA" id="ARBA00022842"/>
    </source>
</evidence>
<dbReference type="Proteomes" id="UP000712281">
    <property type="component" value="Unassembled WGS sequence"/>
</dbReference>
<dbReference type="GO" id="GO:0004311">
    <property type="term" value="F:geranylgeranyl diphosphate synthase activity"/>
    <property type="evidence" value="ECO:0007669"/>
    <property type="project" value="TreeGrafter"/>
</dbReference>
<dbReference type="AlphaFoldDB" id="A0A8S9H774"/>
<dbReference type="InterPro" id="IPR008949">
    <property type="entry name" value="Isoprenoid_synthase_dom_sf"/>
</dbReference>
<comment type="cofactor">
    <cofactor evidence="1">
        <name>Mg(2+)</name>
        <dbReference type="ChEBI" id="CHEBI:18420"/>
    </cofactor>
</comment>
<protein>
    <submittedName>
        <fullName evidence="5">Uncharacterized protein</fullName>
    </submittedName>
</protein>
<gene>
    <name evidence="5" type="ORF">F2Q68_00033534</name>
</gene>
<dbReference type="PANTHER" id="PTHR43281">
    <property type="entry name" value="FARNESYL DIPHOSPHATE SYNTHASE"/>
    <property type="match status" value="1"/>
</dbReference>